<dbReference type="NCBIfam" id="NF005829">
    <property type="entry name" value="PRK07726.1"/>
    <property type="match status" value="1"/>
</dbReference>
<evidence type="ECO:0000313" key="14">
    <source>
        <dbReference type="EMBL" id="MFC4354028.1"/>
    </source>
</evidence>
<keyword evidence="7" id="KW-0238">DNA-binding</keyword>
<dbReference type="InterPro" id="IPR023405">
    <property type="entry name" value="Topo_IA_core_domain"/>
</dbReference>
<evidence type="ECO:0000256" key="12">
    <source>
        <dbReference type="ARBA" id="ARBA00032877"/>
    </source>
</evidence>
<evidence type="ECO:0000256" key="6">
    <source>
        <dbReference type="ARBA" id="ARBA00023029"/>
    </source>
</evidence>
<evidence type="ECO:0000256" key="3">
    <source>
        <dbReference type="ARBA" id="ARBA00012891"/>
    </source>
</evidence>
<dbReference type="InterPro" id="IPR006171">
    <property type="entry name" value="TOPRIM_dom"/>
</dbReference>
<comment type="similarity">
    <text evidence="2">Belongs to the type IA topoisomerase family.</text>
</comment>
<dbReference type="NCBIfam" id="TIGR01056">
    <property type="entry name" value="topB"/>
    <property type="match status" value="1"/>
</dbReference>
<feature type="domain" description="Topo IA-type catalytic" evidence="13">
    <location>
        <begin position="157"/>
        <end position="592"/>
    </location>
</feature>
<dbReference type="SMART" id="SM00437">
    <property type="entry name" value="TOP1Ac"/>
    <property type="match status" value="1"/>
</dbReference>
<dbReference type="SUPFAM" id="SSF56712">
    <property type="entry name" value="Prokaryotic type I DNA topoisomerase"/>
    <property type="match status" value="1"/>
</dbReference>
<dbReference type="SMART" id="SM00436">
    <property type="entry name" value="TOP1Bc"/>
    <property type="match status" value="1"/>
</dbReference>
<dbReference type="PROSITE" id="PS00396">
    <property type="entry name" value="TOPO_IA_1"/>
    <property type="match status" value="1"/>
</dbReference>
<evidence type="ECO:0000256" key="2">
    <source>
        <dbReference type="ARBA" id="ARBA00009446"/>
    </source>
</evidence>
<dbReference type="InterPro" id="IPR013826">
    <property type="entry name" value="Topo_IA_cen_sub3"/>
</dbReference>
<dbReference type="InterPro" id="IPR000380">
    <property type="entry name" value="Topo_IA"/>
</dbReference>
<proteinExistence type="inferred from homology"/>
<gene>
    <name evidence="14" type="ORF">ACFO0S_02960</name>
</gene>
<dbReference type="InterPro" id="IPR034144">
    <property type="entry name" value="TOPRIM_TopoIII"/>
</dbReference>
<dbReference type="Gene3D" id="1.10.460.10">
    <property type="entry name" value="Topoisomerase I, domain 2"/>
    <property type="match status" value="1"/>
</dbReference>
<dbReference type="CDD" id="cd03362">
    <property type="entry name" value="TOPRIM_TopoIA_TopoIII"/>
    <property type="match status" value="1"/>
</dbReference>
<dbReference type="EC" id="5.6.2.1" evidence="3"/>
<evidence type="ECO:0000313" key="15">
    <source>
        <dbReference type="Proteomes" id="UP001595733"/>
    </source>
</evidence>
<dbReference type="SMART" id="SM00493">
    <property type="entry name" value="TOPRIM"/>
    <property type="match status" value="1"/>
</dbReference>
<dbReference type="Pfam" id="PF01751">
    <property type="entry name" value="Toprim"/>
    <property type="match status" value="1"/>
</dbReference>
<evidence type="ECO:0000259" key="13">
    <source>
        <dbReference type="PROSITE" id="PS52039"/>
    </source>
</evidence>
<dbReference type="Gene3D" id="2.70.20.10">
    <property type="entry name" value="Topoisomerase I, domain 3"/>
    <property type="match status" value="1"/>
</dbReference>
<evidence type="ECO:0000256" key="10">
    <source>
        <dbReference type="ARBA" id="ARBA00031985"/>
    </source>
</evidence>
<name>A0ABV8UU67_9BACL</name>
<dbReference type="PRINTS" id="PR00417">
    <property type="entry name" value="PRTPISMRASEI"/>
</dbReference>
<dbReference type="Pfam" id="PF01131">
    <property type="entry name" value="Topoisom_bac"/>
    <property type="match status" value="1"/>
</dbReference>
<keyword evidence="6" id="KW-0799">Topoisomerase</keyword>
<dbReference type="InterPro" id="IPR023406">
    <property type="entry name" value="Topo_IA_AS"/>
</dbReference>
<dbReference type="Pfam" id="PF13342">
    <property type="entry name" value="Toprim_Crpt"/>
    <property type="match status" value="1"/>
</dbReference>
<evidence type="ECO:0000256" key="7">
    <source>
        <dbReference type="ARBA" id="ARBA00023125"/>
    </source>
</evidence>
<protein>
    <recommendedName>
        <fullName evidence="3">DNA topoisomerase</fullName>
        <ecNumber evidence="3">5.6.2.1</ecNumber>
    </recommendedName>
    <alternativeName>
        <fullName evidence="12">Omega-protein</fullName>
    </alternativeName>
    <alternativeName>
        <fullName evidence="11">Relaxing enzyme</fullName>
    </alternativeName>
    <alternativeName>
        <fullName evidence="9">Swivelase</fullName>
    </alternativeName>
    <alternativeName>
        <fullName evidence="10">Untwisting enzyme</fullName>
    </alternativeName>
</protein>
<evidence type="ECO:0000256" key="9">
    <source>
        <dbReference type="ARBA" id="ARBA00030003"/>
    </source>
</evidence>
<accession>A0ABV8UU67</accession>
<dbReference type="InterPro" id="IPR003602">
    <property type="entry name" value="Topo_IA_DNA-bd_dom"/>
</dbReference>
<dbReference type="InterPro" id="IPR025589">
    <property type="entry name" value="Toprim_C_rpt"/>
</dbReference>
<dbReference type="PROSITE" id="PS52039">
    <property type="entry name" value="TOPO_IA_2"/>
    <property type="match status" value="1"/>
</dbReference>
<dbReference type="InterPro" id="IPR013825">
    <property type="entry name" value="Topo_IA_cen_sub2"/>
</dbReference>
<organism evidence="14 15">
    <name type="scientific">Chryseomicrobium palamuruense</name>
    <dbReference type="NCBI Taxonomy" id="682973"/>
    <lineage>
        <taxon>Bacteria</taxon>
        <taxon>Bacillati</taxon>
        <taxon>Bacillota</taxon>
        <taxon>Bacilli</taxon>
        <taxon>Bacillales</taxon>
        <taxon>Caryophanaceae</taxon>
        <taxon>Chryseomicrobium</taxon>
    </lineage>
</organism>
<dbReference type="InterPro" id="IPR013497">
    <property type="entry name" value="Topo_IA_cen"/>
</dbReference>
<dbReference type="PANTHER" id="PTHR11390:SF21">
    <property type="entry name" value="DNA TOPOISOMERASE 3-ALPHA"/>
    <property type="match status" value="1"/>
</dbReference>
<dbReference type="InterPro" id="IPR013824">
    <property type="entry name" value="Topo_IA_cen_sub1"/>
</dbReference>
<dbReference type="CDD" id="cd00186">
    <property type="entry name" value="TOP1Ac"/>
    <property type="match status" value="1"/>
</dbReference>
<evidence type="ECO:0000256" key="5">
    <source>
        <dbReference type="ARBA" id="ARBA00022842"/>
    </source>
</evidence>
<dbReference type="InterPro" id="IPR003601">
    <property type="entry name" value="Topo_IA_2"/>
</dbReference>
<dbReference type="Gene3D" id="3.40.50.140">
    <property type="match status" value="1"/>
</dbReference>
<comment type="catalytic activity">
    <reaction evidence="1">
        <text>ATP-independent breakage of single-stranded DNA, followed by passage and rejoining.</text>
        <dbReference type="EC" id="5.6.2.1"/>
    </reaction>
</comment>
<keyword evidence="8" id="KW-0413">Isomerase</keyword>
<keyword evidence="15" id="KW-1185">Reference proteome</keyword>
<evidence type="ECO:0000256" key="8">
    <source>
        <dbReference type="ARBA" id="ARBA00023235"/>
    </source>
</evidence>
<evidence type="ECO:0000256" key="11">
    <source>
        <dbReference type="ARBA" id="ARBA00032235"/>
    </source>
</evidence>
<sequence>MKPVIVAEKPSQAKAYADAFKTKKQKGYIDILPDPIFPEGATLTWGIGHLVELREPKEYDSKWTRWTLSSLPILPKEFHYKVAKGKYEQFAIVKRLMKEASYLINACDIDREGSNIFYSILAVAGVKNKLIKRLWINSLEVSEVRKGFQELQPNDRDLLLYEEARTRQKSDWLVGMNASRIYTILLKKKGIASVFSIGRVQSPTLFLIYQRALEMENFKPEPFYELEGIFRTGETEYKGKAKEKTSDRKKLEELLAKATLQENVAVPGTVAEVEEKEKRIPPPQLHALSSLQMTANRKWKASPSAVLKAAQSLYEKKLITYPRTDTRHITPSEFAYIKELAPELQKRVQVDFPLNTAPSKRFVDSSKVQEHYAIVPTRKLPTEKTVAGLTGLEKNLYDEIVRTTLGMFHRPYLYRETTIVTDVNGISFFTKGTVPLDIGWKQLFPQKEKEDWLPQVTAGMPVEAKVHIEEGVTKPPKPYTEGQLIQVMKTCGKLVEDEEDAALLKEIEGLGTEATRSGIIETLKKQAYIEVTKNEVAITEKGRILCQSVNGTLLASPAMTAKWESYLQKIGRGEAKEEQFLQQIEAFIQKTIETVPQTLEGKTFASLPEKEQSTGKIPCPHCKEGTIVLKKSFYGCSNYKNGCTQTFPLRLAGKKLSPAVIETLCTKRKTGKLKGFTSKQGKTFSAALQLSDDGKINFSF</sequence>
<comment type="caution">
    <text evidence="14">The sequence shown here is derived from an EMBL/GenBank/DDBJ whole genome shotgun (WGS) entry which is preliminary data.</text>
</comment>
<keyword evidence="5" id="KW-0460">Magnesium</keyword>
<reference evidence="15" key="1">
    <citation type="journal article" date="2019" name="Int. J. Syst. Evol. Microbiol.">
        <title>The Global Catalogue of Microorganisms (GCM) 10K type strain sequencing project: providing services to taxonomists for standard genome sequencing and annotation.</title>
        <authorList>
            <consortium name="The Broad Institute Genomics Platform"/>
            <consortium name="The Broad Institute Genome Sequencing Center for Infectious Disease"/>
            <person name="Wu L."/>
            <person name="Ma J."/>
        </authorList>
    </citation>
    <scope>NUCLEOTIDE SEQUENCE [LARGE SCALE GENOMIC DNA]</scope>
    <source>
        <strain evidence="15">CCUG 50353</strain>
    </source>
</reference>
<dbReference type="Gene3D" id="1.10.290.10">
    <property type="entry name" value="Topoisomerase I, domain 4"/>
    <property type="match status" value="1"/>
</dbReference>
<dbReference type="InterPro" id="IPR005738">
    <property type="entry name" value="TopoIII"/>
</dbReference>
<evidence type="ECO:0000256" key="1">
    <source>
        <dbReference type="ARBA" id="ARBA00000213"/>
    </source>
</evidence>
<dbReference type="PANTHER" id="PTHR11390">
    <property type="entry name" value="PROKARYOTIC DNA TOPOISOMERASE"/>
    <property type="match status" value="1"/>
</dbReference>
<dbReference type="RefSeq" id="WP_378140012.1">
    <property type="nucleotide sequence ID" value="NZ_JBHSEF010000009.1"/>
</dbReference>
<dbReference type="Proteomes" id="UP001595733">
    <property type="component" value="Unassembled WGS sequence"/>
</dbReference>
<dbReference type="EMBL" id="JBHSEF010000009">
    <property type="protein sequence ID" value="MFC4354028.1"/>
    <property type="molecule type" value="Genomic_DNA"/>
</dbReference>
<keyword evidence="4" id="KW-0479">Metal-binding</keyword>
<evidence type="ECO:0000256" key="4">
    <source>
        <dbReference type="ARBA" id="ARBA00022723"/>
    </source>
</evidence>